<dbReference type="EMBL" id="JAPDRP010000023">
    <property type="protein sequence ID" value="KAJ9637141.1"/>
    <property type="molecule type" value="Genomic_DNA"/>
</dbReference>
<dbReference type="Proteomes" id="UP001172680">
    <property type="component" value="Unassembled WGS sequence"/>
</dbReference>
<sequence>MVREDRSKEAVPSRTGPKISGESTHLVDAEKVPDALRFTEPLYHDRAAGNVDVTVVHKDYRQRDSPIMKGDFPAMDAKVVSAVYLPGQNPPIVSCIGGKAPWLRSSFSLHTQYPSVNLHIKRSAGGEVTVRFFPTCLYRGSGTMGFRFFEGGGGSAIPEDRAKINDEMADLITNQAYFETCLGLRAPTADGLNAPVWSGIDKGRLDELETQAKAGHKLTDADALIVALRRSVNLSIITKRALNSTKNVDAMTQFVRYFRTIMWLCVSSGCNWFYRLQSQGKRMSDHDYPFELSLPPRWLVQKFNVSSVGKTFTKLAPAQWASFGPCMDYPDAETLAFVLRLALHREKQHKRRIIENIEYISSGGDNGPAYATFMSSKGFPDSFLVKLTLGHSVDASDYTNLILPKTNTKLKLCYSIPRQRSWTFAGQIVDIHSASDIVCAVFAPPGRTADIPLDKPVQVSVELEDDLKSAARCIAAVEEISRGHKRSKGVDLPAVVLGAPAKITETGSLAKVVTDHMVGVFNKELKAGVELNGDQKAAARDTLTSSTGVSIIEGPPGTGKTSTLMAAVAGHVMAGKAAKNPANRRKVLVCAPSNQAVDACLANFSMRNSSKIKVVRFRGAFAKSSGLKAHVSATKHADNGVEMAGAADSIEPPTAAVSTEQVMSGTDGSTAPPAAAQPAAEPASGEPDTSVEQMTLTEGEPAKGVERKLVDEELERQARIRDVMLDIKKNSNSLDHTDLAFNRQRQRDIEEWSNTQGHPMQKDAARYLSVQEQLRGKKKTNERKQLRVTLVKLEKVLTEKFCEGVDVVFVTCNTSCHQLLMDYFKFNVILVDESGQSTTPDTAIPLAAFKESVELVILGGDRKQMQPVVLSKGFNEGFEALSVSLFQRLIEDSSRRYPVQTLRKQYGMDPQISALPSKEFYTEKAGANKPKISNNNKKRQLHGGKSTTPSKRGKPNSDKDTRGGPGQQGTVA</sequence>
<proteinExistence type="predicted"/>
<evidence type="ECO:0000313" key="2">
    <source>
        <dbReference type="Proteomes" id="UP001172680"/>
    </source>
</evidence>
<comment type="caution">
    <text evidence="1">The sequence shown here is derived from an EMBL/GenBank/DDBJ whole genome shotgun (WGS) entry which is preliminary data.</text>
</comment>
<name>A0ACC2YQ64_9PEZI</name>
<gene>
    <name evidence="1" type="ORF">H2199_007427</name>
</gene>
<keyword evidence="2" id="KW-1185">Reference proteome</keyword>
<protein>
    <submittedName>
        <fullName evidence="1">Uncharacterized protein</fullName>
    </submittedName>
</protein>
<reference evidence="1" key="1">
    <citation type="submission" date="2022-10" db="EMBL/GenBank/DDBJ databases">
        <title>Culturing micro-colonial fungi from biological soil crusts in the Mojave desert and describing Neophaeococcomyces mojavensis, and introducing the new genera and species Taxawa tesnikishii.</title>
        <authorList>
            <person name="Kurbessoian T."/>
            <person name="Stajich J.E."/>
        </authorList>
    </citation>
    <scope>NUCLEOTIDE SEQUENCE</scope>
    <source>
        <strain evidence="1">JES_115</strain>
    </source>
</reference>
<evidence type="ECO:0000313" key="1">
    <source>
        <dbReference type="EMBL" id="KAJ9637141.1"/>
    </source>
</evidence>
<organism evidence="1 2">
    <name type="scientific">Coniosporium tulheliwenetii</name>
    <dbReference type="NCBI Taxonomy" id="3383036"/>
    <lineage>
        <taxon>Eukaryota</taxon>
        <taxon>Fungi</taxon>
        <taxon>Dikarya</taxon>
        <taxon>Ascomycota</taxon>
        <taxon>Pezizomycotina</taxon>
        <taxon>Dothideomycetes</taxon>
        <taxon>Dothideomycetes incertae sedis</taxon>
        <taxon>Coniosporium</taxon>
    </lineage>
</organism>
<accession>A0ACC2YQ64</accession>